<feature type="transmembrane region" description="Helical" evidence="1">
    <location>
        <begin position="39"/>
        <end position="60"/>
    </location>
</feature>
<dbReference type="Pfam" id="PF10604">
    <property type="entry name" value="Polyketide_cyc2"/>
    <property type="match status" value="1"/>
</dbReference>
<feature type="transmembrane region" description="Helical" evidence="1">
    <location>
        <begin position="106"/>
        <end position="132"/>
    </location>
</feature>
<evidence type="ECO:0000256" key="1">
    <source>
        <dbReference type="SAM" id="Phobius"/>
    </source>
</evidence>
<evidence type="ECO:0000313" key="2">
    <source>
        <dbReference type="EMBL" id="GLQ34312.1"/>
    </source>
</evidence>
<protein>
    <recommendedName>
        <fullName evidence="4">Polyketide cyclase / dehydrase and lipid transport</fullName>
    </recommendedName>
</protein>
<comment type="caution">
    <text evidence="2">The sequence shown here is derived from an EMBL/GenBank/DDBJ whole genome shotgun (WGS) entry which is preliminary data.</text>
</comment>
<gene>
    <name evidence="2" type="ORF">GCM10007939_05950</name>
</gene>
<dbReference type="EMBL" id="BSNN01000002">
    <property type="protein sequence ID" value="GLQ34312.1"/>
    <property type="molecule type" value="Genomic_DNA"/>
</dbReference>
<keyword evidence="3" id="KW-1185">Reference proteome</keyword>
<organism evidence="2 3">
    <name type="scientific">Amylibacter marinus</name>
    <dbReference type="NCBI Taxonomy" id="1475483"/>
    <lineage>
        <taxon>Bacteria</taxon>
        <taxon>Pseudomonadati</taxon>
        <taxon>Pseudomonadota</taxon>
        <taxon>Alphaproteobacteria</taxon>
        <taxon>Rhodobacterales</taxon>
        <taxon>Paracoccaceae</taxon>
        <taxon>Amylibacter</taxon>
    </lineage>
</organism>
<evidence type="ECO:0000313" key="3">
    <source>
        <dbReference type="Proteomes" id="UP001156694"/>
    </source>
</evidence>
<evidence type="ECO:0008006" key="4">
    <source>
        <dbReference type="Google" id="ProtNLM"/>
    </source>
</evidence>
<name>A0ABQ5VSS2_9RHOB</name>
<feature type="transmembrane region" description="Helical" evidence="1">
    <location>
        <begin position="72"/>
        <end position="94"/>
    </location>
</feature>
<keyword evidence="1" id="KW-0812">Transmembrane</keyword>
<feature type="transmembrane region" description="Helical" evidence="1">
    <location>
        <begin position="153"/>
        <end position="171"/>
    </location>
</feature>
<sequence>MLTYRQVKSAWPHFTATSLGLYFAWSVSQGPYLRSSIQFTGPALLVLLFHITWLLYARGFHAGFSAEVHRRTAISACGLALGVINASLFAPMPSQAAHADNTVETLLIVIVCSAVIALITGIISGVLYLLFLVTRALLGMLKTGKDDQNSTRLFEFASVASSILILLLTSLEGLPQSFTFDTHQRSTARQHIDADADTVWAALETATSPSFAVPQALRLLPIPVAVELDEGIGLNAKRRVRFEGREGSGHMSLQVIERTEEYVVFEIQSDSSPMAQWITHRKLKYHVIPQAQGTELHVSLEFNRRLAPGWFFKPFMGGATYLAMDVLARDVKLRSET</sequence>
<dbReference type="RefSeq" id="WP_284376065.1">
    <property type="nucleotide sequence ID" value="NZ_BSNN01000002.1"/>
</dbReference>
<accession>A0ABQ5VSS2</accession>
<keyword evidence="1" id="KW-0472">Membrane</keyword>
<reference evidence="3" key="1">
    <citation type="journal article" date="2019" name="Int. J. Syst. Evol. Microbiol.">
        <title>The Global Catalogue of Microorganisms (GCM) 10K type strain sequencing project: providing services to taxonomists for standard genome sequencing and annotation.</title>
        <authorList>
            <consortium name="The Broad Institute Genomics Platform"/>
            <consortium name="The Broad Institute Genome Sequencing Center for Infectious Disease"/>
            <person name="Wu L."/>
            <person name="Ma J."/>
        </authorList>
    </citation>
    <scope>NUCLEOTIDE SEQUENCE [LARGE SCALE GENOMIC DNA]</scope>
    <source>
        <strain evidence="3">NBRC 110140</strain>
    </source>
</reference>
<dbReference type="InterPro" id="IPR019587">
    <property type="entry name" value="Polyketide_cyclase/dehydratase"/>
</dbReference>
<keyword evidence="1" id="KW-1133">Transmembrane helix</keyword>
<proteinExistence type="predicted"/>
<dbReference type="SUPFAM" id="SSF55961">
    <property type="entry name" value="Bet v1-like"/>
    <property type="match status" value="1"/>
</dbReference>
<dbReference type="Proteomes" id="UP001156694">
    <property type="component" value="Unassembled WGS sequence"/>
</dbReference>